<keyword evidence="3" id="KW-0326">Glycosidase</keyword>
<evidence type="ECO:0008006" key="10">
    <source>
        <dbReference type="Google" id="ProtNLM"/>
    </source>
</evidence>
<organism evidence="8 9">
    <name type="scientific">Polypedilum vanderplanki</name>
    <name type="common">Sleeping chironomid midge</name>
    <dbReference type="NCBI Taxonomy" id="319348"/>
    <lineage>
        <taxon>Eukaryota</taxon>
        <taxon>Metazoa</taxon>
        <taxon>Ecdysozoa</taxon>
        <taxon>Arthropoda</taxon>
        <taxon>Hexapoda</taxon>
        <taxon>Insecta</taxon>
        <taxon>Pterygota</taxon>
        <taxon>Neoptera</taxon>
        <taxon>Endopterygota</taxon>
        <taxon>Diptera</taxon>
        <taxon>Nematocera</taxon>
        <taxon>Chironomoidea</taxon>
        <taxon>Chironomidae</taxon>
        <taxon>Chironominae</taxon>
        <taxon>Polypedilum</taxon>
        <taxon>Polypedilum</taxon>
    </lineage>
</organism>
<evidence type="ECO:0000256" key="1">
    <source>
        <dbReference type="ARBA" id="ARBA00007806"/>
    </source>
</evidence>
<dbReference type="InterPro" id="IPR017853">
    <property type="entry name" value="GH"/>
</dbReference>
<dbReference type="SUPFAM" id="SSF51445">
    <property type="entry name" value="(Trans)glycosidases"/>
    <property type="match status" value="1"/>
</dbReference>
<feature type="compositionally biased region" description="Acidic residues" evidence="4">
    <location>
        <begin position="91"/>
        <end position="100"/>
    </location>
</feature>
<dbReference type="AlphaFoldDB" id="A0A9J6BWB9"/>
<dbReference type="InterPro" id="IPR000322">
    <property type="entry name" value="Glyco_hydro_31_TIM"/>
</dbReference>
<gene>
    <name evidence="8" type="ORF">PVAND_004171</name>
</gene>
<dbReference type="InterPro" id="IPR048395">
    <property type="entry name" value="Glyco_hydro_31_C"/>
</dbReference>
<evidence type="ECO:0000313" key="8">
    <source>
        <dbReference type="EMBL" id="KAG5674188.1"/>
    </source>
</evidence>
<name>A0A9J6BWB9_POLVA</name>
<keyword evidence="5" id="KW-0472">Membrane</keyword>
<dbReference type="Gene3D" id="2.60.40.1180">
    <property type="entry name" value="Golgi alpha-mannosidase II"/>
    <property type="match status" value="1"/>
</dbReference>
<feature type="region of interest" description="Disordered" evidence="4">
    <location>
        <begin position="29"/>
        <end position="66"/>
    </location>
</feature>
<dbReference type="PANTHER" id="PTHR43053">
    <property type="entry name" value="GLYCOSIDASE FAMILY 31"/>
    <property type="match status" value="1"/>
</dbReference>
<evidence type="ECO:0000256" key="3">
    <source>
        <dbReference type="RuleBase" id="RU361185"/>
    </source>
</evidence>
<dbReference type="Pfam" id="PF21365">
    <property type="entry name" value="Glyco_hydro_31_3rd"/>
    <property type="match status" value="1"/>
</dbReference>
<evidence type="ECO:0000256" key="5">
    <source>
        <dbReference type="SAM" id="Phobius"/>
    </source>
</evidence>
<feature type="compositionally biased region" description="Low complexity" evidence="4">
    <location>
        <begin position="54"/>
        <end position="63"/>
    </location>
</feature>
<keyword evidence="9" id="KW-1185">Reference proteome</keyword>
<feature type="compositionally biased region" description="Basic and acidic residues" evidence="4">
    <location>
        <begin position="197"/>
        <end position="206"/>
    </location>
</feature>
<evidence type="ECO:0000313" key="9">
    <source>
        <dbReference type="Proteomes" id="UP001107558"/>
    </source>
</evidence>
<dbReference type="GO" id="GO:0005975">
    <property type="term" value="P:carbohydrate metabolic process"/>
    <property type="evidence" value="ECO:0007669"/>
    <property type="project" value="InterPro"/>
</dbReference>
<feature type="region of interest" description="Disordered" evidence="4">
    <location>
        <begin position="91"/>
        <end position="112"/>
    </location>
</feature>
<reference evidence="8" key="1">
    <citation type="submission" date="2021-03" db="EMBL/GenBank/DDBJ databases">
        <title>Chromosome level genome of the anhydrobiotic midge Polypedilum vanderplanki.</title>
        <authorList>
            <person name="Yoshida Y."/>
            <person name="Kikawada T."/>
            <person name="Gusev O."/>
        </authorList>
    </citation>
    <scope>NUCLEOTIDE SEQUENCE</scope>
    <source>
        <strain evidence="8">NIAS01</strain>
        <tissue evidence="8">Whole body or cell culture</tissue>
    </source>
</reference>
<comment type="similarity">
    <text evidence="1 3">Belongs to the glycosyl hydrolase 31 family.</text>
</comment>
<evidence type="ECO:0000259" key="6">
    <source>
        <dbReference type="Pfam" id="PF01055"/>
    </source>
</evidence>
<dbReference type="InterPro" id="IPR050985">
    <property type="entry name" value="Alpha-glycosidase_related"/>
</dbReference>
<accession>A0A9J6BWB9</accession>
<dbReference type="CDD" id="cd06592">
    <property type="entry name" value="GH31_NET37"/>
    <property type="match status" value="1"/>
</dbReference>
<evidence type="ECO:0000259" key="7">
    <source>
        <dbReference type="Pfam" id="PF21365"/>
    </source>
</evidence>
<dbReference type="Pfam" id="PF01055">
    <property type="entry name" value="Glyco_hydro_31_2nd"/>
    <property type="match status" value="2"/>
</dbReference>
<feature type="domain" description="Glycoside hydrolase family 31 TIM barrel" evidence="6">
    <location>
        <begin position="769"/>
        <end position="841"/>
    </location>
</feature>
<dbReference type="SUPFAM" id="SSF51011">
    <property type="entry name" value="Glycosyl hydrolase domain"/>
    <property type="match status" value="1"/>
</dbReference>
<dbReference type="GO" id="GO:0004553">
    <property type="term" value="F:hydrolase activity, hydrolyzing O-glycosyl compounds"/>
    <property type="evidence" value="ECO:0007669"/>
    <property type="project" value="InterPro"/>
</dbReference>
<proteinExistence type="inferred from homology"/>
<dbReference type="EMBL" id="JADBJN010000003">
    <property type="protein sequence ID" value="KAG5674188.1"/>
    <property type="molecule type" value="Genomic_DNA"/>
</dbReference>
<protein>
    <recommendedName>
        <fullName evidence="10">Family 31 glucosidase KIAA1161</fullName>
    </recommendedName>
</protein>
<sequence>MSQNNKTSRSDEMNNLNVSLHSIISDEKLDDVPFVDEDDSPLPGHKFKNDKSISNESISSSDSYVQEETFKKSLATRKRVNLKLVINNSEETSDNDELNLESEKRDKPGPLISDVLKSVSDAPSIGLRRNSFSLPALNEVDLDTLRSLHMKAVNDEDDDEIIEVETPSKSTESFSEIHVLDDEASMACSIEKESEENEKNARKSDESESDTELPLVSRSKFRTRRRASIAPLPSIRLNDKEIMVNSEYDAQSVISAAPSITSVSSLASLLKEKMQALPSMIRKRKKPKDYKIRIFVAILFFMIIFLVGYAYIMYNHKITSKMYFEHIKFNSGKRLLHVSDANGTNVLSGNLATQIGIQKAYSCRSIINDEKKYVCWEWANVAKLHISLDKNFQGSNTIPSSRCYNFMWESLSENFNPIDCFNIGHDRGQWYGAGVTKEAEWLLEKVSFNFTPFITGDVRFSLWGNAIKRYFINSLGIAIEIDQSSPFHLSVNSMNNSQMCFMAAYDDFAFVSRPTSLPVLKYRICTANDMKVLHHNLTQKNLWDGLKENEINLVKAKINEPIWEISDKNLTDVTISNFTDDIIGLNYFRLGHVLVSEQWQKHVGDFEVDEENFNSLADIIDVLHRRGFKISLTIQPFISTESKTFAELVEKKLLIYERLTERTIPALTKFKSSRSDGVLDPTNNDTIPWLLKKLESVKKKYKIDSFYLEFGTALDMPKFYECHQPILNPDEYKTIFMNNIKNSGISVLGVSSTSDVPSPPAFLSVPQVNSTWHGIKTVLSSVINYSIIGYPFLMLGAIGGDFFVEESATVKVDSMILPEKELYIRWLQLATFLPVMRFKYLPSYYKDESLTEIAKELALIRQKTVNAIFDKFVNIAMDEGLPLVRPLWMLDPHDAACVSVVDEFSVGDQIIVAPILEKGLTIREVYLPTGVWKDGIDGSLRKGSRWIHNYRVLENQIAFFVKMPDNTRF</sequence>
<dbReference type="PANTHER" id="PTHR43053:SF6">
    <property type="entry name" value="SITS-BINDING PROTEIN"/>
    <property type="match status" value="1"/>
</dbReference>
<feature type="domain" description="Glycosyl hydrolase family 31 C-terminal" evidence="7">
    <location>
        <begin position="880"/>
        <end position="962"/>
    </location>
</feature>
<dbReference type="Gene3D" id="3.20.20.80">
    <property type="entry name" value="Glycosidases"/>
    <property type="match status" value="1"/>
</dbReference>
<comment type="caution">
    <text evidence="8">The sequence shown here is derived from an EMBL/GenBank/DDBJ whole genome shotgun (WGS) entry which is preliminary data.</text>
</comment>
<feature type="region of interest" description="Disordered" evidence="4">
    <location>
        <begin position="189"/>
        <end position="216"/>
    </location>
</feature>
<dbReference type="Proteomes" id="UP001107558">
    <property type="component" value="Chromosome 3"/>
</dbReference>
<keyword evidence="2" id="KW-0732">Signal</keyword>
<feature type="transmembrane region" description="Helical" evidence="5">
    <location>
        <begin position="292"/>
        <end position="314"/>
    </location>
</feature>
<feature type="domain" description="Glycoside hydrolase family 31 TIM barrel" evidence="6">
    <location>
        <begin position="598"/>
        <end position="721"/>
    </location>
</feature>
<dbReference type="OrthoDB" id="10070917at2759"/>
<evidence type="ECO:0000256" key="4">
    <source>
        <dbReference type="SAM" id="MobiDB-lite"/>
    </source>
</evidence>
<keyword evidence="3" id="KW-0378">Hydrolase</keyword>
<keyword evidence="5" id="KW-1133">Transmembrane helix</keyword>
<keyword evidence="5" id="KW-0812">Transmembrane</keyword>
<dbReference type="InterPro" id="IPR013780">
    <property type="entry name" value="Glyco_hydro_b"/>
</dbReference>
<evidence type="ECO:0000256" key="2">
    <source>
        <dbReference type="ARBA" id="ARBA00022729"/>
    </source>
</evidence>